<evidence type="ECO:0000256" key="7">
    <source>
        <dbReference type="ARBA" id="ARBA00022840"/>
    </source>
</evidence>
<feature type="domain" description="Mop" evidence="13">
    <location>
        <begin position="299"/>
        <end position="369"/>
    </location>
</feature>
<proteinExistence type="inferred from homology"/>
<accession>A0A318TIH1</accession>
<dbReference type="PROSITE" id="PS50893">
    <property type="entry name" value="ABC_TRANSPORTER_2"/>
    <property type="match status" value="1"/>
</dbReference>
<evidence type="ECO:0000256" key="10">
    <source>
        <dbReference type="ARBA" id="ARBA00024722"/>
    </source>
</evidence>
<dbReference type="Gene3D" id="2.40.50.100">
    <property type="match status" value="1"/>
</dbReference>
<comment type="caution">
    <text evidence="14">The sequence shown here is derived from an EMBL/GenBank/DDBJ whole genome shotgun (WGS) entry which is preliminary data.</text>
</comment>
<keyword evidence="7 14" id="KW-0067">ATP-binding</keyword>
<evidence type="ECO:0000259" key="12">
    <source>
        <dbReference type="PROSITE" id="PS50893"/>
    </source>
</evidence>
<dbReference type="PANTHER" id="PTHR43514:SF10">
    <property type="entry name" value="MOLYBDENUM IMPORT ATP-BINDING PROTEIN MODC 2"/>
    <property type="match status" value="1"/>
</dbReference>
<comment type="similarity">
    <text evidence="1">Belongs to the ABC transporter superfamily.</text>
</comment>
<dbReference type="GO" id="GO:0016887">
    <property type="term" value="F:ATP hydrolysis activity"/>
    <property type="evidence" value="ECO:0007669"/>
    <property type="project" value="InterPro"/>
</dbReference>
<keyword evidence="5" id="KW-0997">Cell inner membrane</keyword>
<keyword evidence="4 11" id="KW-0500">Molybdenum</keyword>
<evidence type="ECO:0000256" key="3">
    <source>
        <dbReference type="ARBA" id="ARBA00022475"/>
    </source>
</evidence>
<keyword evidence="2" id="KW-0813">Transport</keyword>
<evidence type="ECO:0000313" key="15">
    <source>
        <dbReference type="Proteomes" id="UP000248148"/>
    </source>
</evidence>
<dbReference type="NCBIfam" id="TIGR02142">
    <property type="entry name" value="modC_ABC"/>
    <property type="match status" value="1"/>
</dbReference>
<evidence type="ECO:0000256" key="6">
    <source>
        <dbReference type="ARBA" id="ARBA00022741"/>
    </source>
</evidence>
<dbReference type="RefSeq" id="WP_110779922.1">
    <property type="nucleotide sequence ID" value="NZ_QJTI01000003.1"/>
</dbReference>
<sequence>MRDLANSINAQFRGQLGRFRLDAAFTVPATGITGLFGPSGCGKSTVLRCIAGLQQLPGSRFSIAGDTWQDESLFRKAHQRPIGYVFQEASLFQHLSVKGNLLYGAPRHPAEQSNGQSIGFDEVLELLGLVPLLDRSPRHLSGGERQRVAIGRALLSQPKLLLMDEPLSALDRLTKDDILPFLERLHERLSLPVIYVSHDITEIERLADHLVLMRAGEVIASGPLTQVQSDPTLPLAASREAAVNFDAIVQRYDSNYGLVTLQLEGAELLVPAPPVAAGERRRVRIAAGDVSLARQLPQQSTILNALPTKIVSATPLNASEMVVVLALGDGTGGARLLARVTRRSWDHLQLATGQQVIAQVKGVALAPGRGDRSRDPSHSPTA</sequence>
<dbReference type="Gene3D" id="3.40.50.300">
    <property type="entry name" value="P-loop containing nucleotide triphosphate hydrolases"/>
    <property type="match status" value="1"/>
</dbReference>
<name>A0A318TIH1_9BRAD</name>
<evidence type="ECO:0000256" key="1">
    <source>
        <dbReference type="ARBA" id="ARBA00005417"/>
    </source>
</evidence>
<evidence type="ECO:0000259" key="13">
    <source>
        <dbReference type="PROSITE" id="PS51866"/>
    </source>
</evidence>
<dbReference type="InterPro" id="IPR003439">
    <property type="entry name" value="ABC_transporter-like_ATP-bd"/>
</dbReference>
<dbReference type="AlphaFoldDB" id="A0A318TIH1"/>
<evidence type="ECO:0000256" key="2">
    <source>
        <dbReference type="ARBA" id="ARBA00022448"/>
    </source>
</evidence>
<dbReference type="InterPro" id="IPR004606">
    <property type="entry name" value="Mop_domain"/>
</dbReference>
<keyword evidence="15" id="KW-1185">Reference proteome</keyword>
<organism evidence="14 15">
    <name type="scientific">Rhodopseudomonas faecalis</name>
    <dbReference type="NCBI Taxonomy" id="99655"/>
    <lineage>
        <taxon>Bacteria</taxon>
        <taxon>Pseudomonadati</taxon>
        <taxon>Pseudomonadota</taxon>
        <taxon>Alphaproteobacteria</taxon>
        <taxon>Hyphomicrobiales</taxon>
        <taxon>Nitrobacteraceae</taxon>
        <taxon>Rhodopseudomonas</taxon>
    </lineage>
</organism>
<keyword evidence="9" id="KW-0472">Membrane</keyword>
<dbReference type="SUPFAM" id="SSF50331">
    <property type="entry name" value="MOP-like"/>
    <property type="match status" value="1"/>
</dbReference>
<reference evidence="14 15" key="1">
    <citation type="submission" date="2018-06" db="EMBL/GenBank/DDBJ databases">
        <title>Genomic Encyclopedia of Archaeal and Bacterial Type Strains, Phase II (KMG-II): from individual species to whole genera.</title>
        <authorList>
            <person name="Goeker M."/>
        </authorList>
    </citation>
    <scope>NUCLEOTIDE SEQUENCE [LARGE SCALE GENOMIC DNA]</scope>
    <source>
        <strain evidence="14 15">JCM 11668</strain>
    </source>
</reference>
<dbReference type="PROSITE" id="PS00211">
    <property type="entry name" value="ABC_TRANSPORTER_1"/>
    <property type="match status" value="1"/>
</dbReference>
<evidence type="ECO:0000256" key="11">
    <source>
        <dbReference type="PROSITE-ProRule" id="PRU01213"/>
    </source>
</evidence>
<dbReference type="PANTHER" id="PTHR43514">
    <property type="entry name" value="ABC TRANSPORTER I FAMILY MEMBER 10"/>
    <property type="match status" value="1"/>
</dbReference>
<dbReference type="InterPro" id="IPR027417">
    <property type="entry name" value="P-loop_NTPase"/>
</dbReference>
<dbReference type="OrthoDB" id="8134152at2"/>
<dbReference type="GO" id="GO:0140359">
    <property type="term" value="F:ABC-type transporter activity"/>
    <property type="evidence" value="ECO:0007669"/>
    <property type="project" value="InterPro"/>
</dbReference>
<dbReference type="InterPro" id="IPR003593">
    <property type="entry name" value="AAA+_ATPase"/>
</dbReference>
<feature type="domain" description="ABC transporter" evidence="12">
    <location>
        <begin position="5"/>
        <end position="240"/>
    </location>
</feature>
<comment type="function">
    <text evidence="10">Involved in beta-(1--&gt;2)glucan export. Transmembrane domains (TMD) form a pore in the inner membrane and the ATP-binding domain (NBD) is responsible for energy generation.</text>
</comment>
<dbReference type="GO" id="GO:0005524">
    <property type="term" value="F:ATP binding"/>
    <property type="evidence" value="ECO:0007669"/>
    <property type="project" value="UniProtKB-KW"/>
</dbReference>
<keyword evidence="6" id="KW-0547">Nucleotide-binding</keyword>
<dbReference type="InterPro" id="IPR050334">
    <property type="entry name" value="Molybdenum_import_ModC"/>
</dbReference>
<evidence type="ECO:0000256" key="4">
    <source>
        <dbReference type="ARBA" id="ARBA00022505"/>
    </source>
</evidence>
<dbReference type="Proteomes" id="UP000248148">
    <property type="component" value="Unassembled WGS sequence"/>
</dbReference>
<dbReference type="SUPFAM" id="SSF52540">
    <property type="entry name" value="P-loop containing nucleoside triphosphate hydrolases"/>
    <property type="match status" value="1"/>
</dbReference>
<gene>
    <name evidence="14" type="ORF">BJ122_103191</name>
</gene>
<evidence type="ECO:0000256" key="5">
    <source>
        <dbReference type="ARBA" id="ARBA00022519"/>
    </source>
</evidence>
<dbReference type="InterPro" id="IPR008995">
    <property type="entry name" value="Mo/tungstate-bd_C_term_dom"/>
</dbReference>
<dbReference type="InterPro" id="IPR017871">
    <property type="entry name" value="ABC_transporter-like_CS"/>
</dbReference>
<dbReference type="Pfam" id="PF03459">
    <property type="entry name" value="TOBE"/>
    <property type="match status" value="1"/>
</dbReference>
<keyword evidence="3" id="KW-1003">Cell membrane</keyword>
<evidence type="ECO:0000256" key="8">
    <source>
        <dbReference type="ARBA" id="ARBA00022967"/>
    </source>
</evidence>
<dbReference type="InterPro" id="IPR011868">
    <property type="entry name" value="ModC_ABC_ATP-bd"/>
</dbReference>
<keyword evidence="8" id="KW-1278">Translocase</keyword>
<dbReference type="InterPro" id="IPR005116">
    <property type="entry name" value="Transp-assoc_OB_typ1"/>
</dbReference>
<dbReference type="SMART" id="SM00382">
    <property type="entry name" value="AAA"/>
    <property type="match status" value="1"/>
</dbReference>
<evidence type="ECO:0000313" key="14">
    <source>
        <dbReference type="EMBL" id="PYF04536.1"/>
    </source>
</evidence>
<dbReference type="GO" id="GO:0016020">
    <property type="term" value="C:membrane"/>
    <property type="evidence" value="ECO:0007669"/>
    <property type="project" value="InterPro"/>
</dbReference>
<dbReference type="PROSITE" id="PS51866">
    <property type="entry name" value="MOP"/>
    <property type="match status" value="1"/>
</dbReference>
<dbReference type="EMBL" id="QJTI01000003">
    <property type="protein sequence ID" value="PYF04536.1"/>
    <property type="molecule type" value="Genomic_DNA"/>
</dbReference>
<dbReference type="Pfam" id="PF00005">
    <property type="entry name" value="ABC_tran"/>
    <property type="match status" value="1"/>
</dbReference>
<evidence type="ECO:0000256" key="9">
    <source>
        <dbReference type="ARBA" id="ARBA00023136"/>
    </source>
</evidence>
<protein>
    <submittedName>
        <fullName evidence="14">Molybdate transport system ATP-binding protein</fullName>
    </submittedName>
</protein>
<dbReference type="GO" id="GO:0015098">
    <property type="term" value="F:molybdate ion transmembrane transporter activity"/>
    <property type="evidence" value="ECO:0007669"/>
    <property type="project" value="InterPro"/>
</dbReference>